<proteinExistence type="predicted"/>
<dbReference type="RefSeq" id="WP_146443507.1">
    <property type="nucleotide sequence ID" value="NZ_SJPR01000001.1"/>
</dbReference>
<organism evidence="1 2">
    <name type="scientific">Botrimarina colliarenosi</name>
    <dbReference type="NCBI Taxonomy" id="2528001"/>
    <lineage>
        <taxon>Bacteria</taxon>
        <taxon>Pseudomonadati</taxon>
        <taxon>Planctomycetota</taxon>
        <taxon>Planctomycetia</taxon>
        <taxon>Pirellulales</taxon>
        <taxon>Lacipirellulaceae</taxon>
        <taxon>Botrimarina</taxon>
    </lineage>
</organism>
<dbReference type="SUPFAM" id="SSF53335">
    <property type="entry name" value="S-adenosyl-L-methionine-dependent methyltransferases"/>
    <property type="match status" value="1"/>
</dbReference>
<dbReference type="Pfam" id="PF13489">
    <property type="entry name" value="Methyltransf_23"/>
    <property type="match status" value="1"/>
</dbReference>
<dbReference type="Gene3D" id="3.40.50.150">
    <property type="entry name" value="Vaccinia Virus protein VP39"/>
    <property type="match status" value="1"/>
</dbReference>
<dbReference type="Proteomes" id="UP000317421">
    <property type="component" value="Unassembled WGS sequence"/>
</dbReference>
<protein>
    <submittedName>
        <fullName evidence="1">Bifunctional 3-demethylubiquinone-9 3-methyltransferase/ 2-octaprenyl-6-hydroxy phenol methylase</fullName>
    </submittedName>
</protein>
<evidence type="ECO:0000313" key="2">
    <source>
        <dbReference type="Proteomes" id="UP000317421"/>
    </source>
</evidence>
<keyword evidence="1" id="KW-0808">Transferase</keyword>
<name>A0A5C6APB7_9BACT</name>
<gene>
    <name evidence="1" type="ORF">Pla108_09570</name>
</gene>
<dbReference type="EMBL" id="SJPR01000001">
    <property type="protein sequence ID" value="TWU00014.1"/>
    <property type="molecule type" value="Genomic_DNA"/>
</dbReference>
<dbReference type="GO" id="GO:0008168">
    <property type="term" value="F:methyltransferase activity"/>
    <property type="evidence" value="ECO:0007669"/>
    <property type="project" value="UniProtKB-KW"/>
</dbReference>
<dbReference type="InterPro" id="IPR029063">
    <property type="entry name" value="SAM-dependent_MTases_sf"/>
</dbReference>
<reference evidence="1 2" key="1">
    <citation type="submission" date="2019-02" db="EMBL/GenBank/DDBJ databases">
        <title>Deep-cultivation of Planctomycetes and their phenomic and genomic characterization uncovers novel biology.</title>
        <authorList>
            <person name="Wiegand S."/>
            <person name="Jogler M."/>
            <person name="Boedeker C."/>
            <person name="Pinto D."/>
            <person name="Vollmers J."/>
            <person name="Rivas-Marin E."/>
            <person name="Kohn T."/>
            <person name="Peeters S.H."/>
            <person name="Heuer A."/>
            <person name="Rast P."/>
            <person name="Oberbeckmann S."/>
            <person name="Bunk B."/>
            <person name="Jeske O."/>
            <person name="Meyerdierks A."/>
            <person name="Storesund J.E."/>
            <person name="Kallscheuer N."/>
            <person name="Luecker S."/>
            <person name="Lage O.M."/>
            <person name="Pohl T."/>
            <person name="Merkel B.J."/>
            <person name="Hornburger P."/>
            <person name="Mueller R.-W."/>
            <person name="Bruemmer F."/>
            <person name="Labrenz M."/>
            <person name="Spormann A.M."/>
            <person name="Op Den Camp H."/>
            <person name="Overmann J."/>
            <person name="Amann R."/>
            <person name="Jetten M.S.M."/>
            <person name="Mascher T."/>
            <person name="Medema M.H."/>
            <person name="Devos D.P."/>
            <person name="Kaster A.-K."/>
            <person name="Ovreas L."/>
            <person name="Rohde M."/>
            <person name="Galperin M.Y."/>
            <person name="Jogler C."/>
        </authorList>
    </citation>
    <scope>NUCLEOTIDE SEQUENCE [LARGE SCALE GENOMIC DNA]</scope>
    <source>
        <strain evidence="1 2">Pla108</strain>
    </source>
</reference>
<dbReference type="AlphaFoldDB" id="A0A5C6APB7"/>
<keyword evidence="1" id="KW-0489">Methyltransferase</keyword>
<accession>A0A5C6APB7</accession>
<sequence>MSEYDAATINSPNPLARYAHRTRVRRSLELVRGRLDAGRVLDYGCGSGVLIASLESERPGSAVGYEPFMAERCQAGLPIFATMDEVRGQGPFGTVTLFETIEHLSDAELDAFLADCDAVLGPEGAIVVSAPIEVGPALFLKECNRFLLRLKPSEHYPIEFLKASLLGIPARRATELKSSHRGFDFRRAIQSMRQKGWESKILAYGPLPIGTWYGNSQVYFEVRRAG</sequence>
<keyword evidence="1" id="KW-0830">Ubiquinone</keyword>
<dbReference type="OrthoDB" id="2577067at2"/>
<dbReference type="GO" id="GO:0032259">
    <property type="term" value="P:methylation"/>
    <property type="evidence" value="ECO:0007669"/>
    <property type="project" value="UniProtKB-KW"/>
</dbReference>
<evidence type="ECO:0000313" key="1">
    <source>
        <dbReference type="EMBL" id="TWU00014.1"/>
    </source>
</evidence>
<comment type="caution">
    <text evidence="1">The sequence shown here is derived from an EMBL/GenBank/DDBJ whole genome shotgun (WGS) entry which is preliminary data.</text>
</comment>
<keyword evidence="2" id="KW-1185">Reference proteome</keyword>